<dbReference type="AlphaFoldDB" id="A0AAV9DHU3"/>
<protein>
    <submittedName>
        <fullName evidence="2">Sugar phosphate/phosphate translocator</fullName>
    </submittedName>
</protein>
<comment type="caution">
    <text evidence="2">The sequence shown here is derived from an EMBL/GenBank/DDBJ whole genome shotgun (WGS) entry which is preliminary data.</text>
</comment>
<keyword evidence="1" id="KW-0812">Transmembrane</keyword>
<sequence>MRDGYNSGAQALTTTQLISSWYISNIGVLLLNKYFLTIYSYRYLIFLTTLHMLLCSAYCSAAIPVLDFVPLQQIVSHHQLLQIVGLSNTLVVCGNTSLHYVPISFNLQPSHRRNGCTSGQVRFGEGDREVDLKDTEG</sequence>
<reference evidence="2" key="1">
    <citation type="journal article" date="2023" name="Nat. Commun.">
        <title>Diploid and tetraploid genomes of Acorus and the evolution of monocots.</title>
        <authorList>
            <person name="Ma L."/>
            <person name="Liu K.W."/>
            <person name="Li Z."/>
            <person name="Hsiao Y.Y."/>
            <person name="Qi Y."/>
            <person name="Fu T."/>
            <person name="Tang G.D."/>
            <person name="Zhang D."/>
            <person name="Sun W.H."/>
            <person name="Liu D.K."/>
            <person name="Li Y."/>
            <person name="Chen G.Z."/>
            <person name="Liu X.D."/>
            <person name="Liao X.Y."/>
            <person name="Jiang Y.T."/>
            <person name="Yu X."/>
            <person name="Hao Y."/>
            <person name="Huang J."/>
            <person name="Zhao X.W."/>
            <person name="Ke S."/>
            <person name="Chen Y.Y."/>
            <person name="Wu W.L."/>
            <person name="Hsu J.L."/>
            <person name="Lin Y.F."/>
            <person name="Huang M.D."/>
            <person name="Li C.Y."/>
            <person name="Huang L."/>
            <person name="Wang Z.W."/>
            <person name="Zhao X."/>
            <person name="Zhong W.Y."/>
            <person name="Peng D.H."/>
            <person name="Ahmad S."/>
            <person name="Lan S."/>
            <person name="Zhang J.S."/>
            <person name="Tsai W.C."/>
            <person name="Van de Peer Y."/>
            <person name="Liu Z.J."/>
        </authorList>
    </citation>
    <scope>NUCLEOTIDE SEQUENCE</scope>
    <source>
        <strain evidence="2">CP</strain>
    </source>
</reference>
<dbReference type="Proteomes" id="UP001180020">
    <property type="component" value="Unassembled WGS sequence"/>
</dbReference>
<evidence type="ECO:0000313" key="2">
    <source>
        <dbReference type="EMBL" id="KAK1300649.1"/>
    </source>
</evidence>
<name>A0AAV9DHU3_ACOCL</name>
<feature type="transmembrane region" description="Helical" evidence="1">
    <location>
        <begin position="83"/>
        <end position="103"/>
    </location>
</feature>
<gene>
    <name evidence="2" type="ORF">QJS10_CPB13g00796</name>
</gene>
<organism evidence="2 3">
    <name type="scientific">Acorus calamus</name>
    <name type="common">Sweet flag</name>
    <dbReference type="NCBI Taxonomy" id="4465"/>
    <lineage>
        <taxon>Eukaryota</taxon>
        <taxon>Viridiplantae</taxon>
        <taxon>Streptophyta</taxon>
        <taxon>Embryophyta</taxon>
        <taxon>Tracheophyta</taxon>
        <taxon>Spermatophyta</taxon>
        <taxon>Magnoliopsida</taxon>
        <taxon>Liliopsida</taxon>
        <taxon>Acoraceae</taxon>
        <taxon>Acorus</taxon>
    </lineage>
</organism>
<evidence type="ECO:0000256" key="1">
    <source>
        <dbReference type="SAM" id="Phobius"/>
    </source>
</evidence>
<evidence type="ECO:0000313" key="3">
    <source>
        <dbReference type="Proteomes" id="UP001180020"/>
    </source>
</evidence>
<proteinExistence type="predicted"/>
<reference evidence="2" key="2">
    <citation type="submission" date="2023-06" db="EMBL/GenBank/DDBJ databases">
        <authorList>
            <person name="Ma L."/>
            <person name="Liu K.-W."/>
            <person name="Li Z."/>
            <person name="Hsiao Y.-Y."/>
            <person name="Qi Y."/>
            <person name="Fu T."/>
            <person name="Tang G."/>
            <person name="Zhang D."/>
            <person name="Sun W.-H."/>
            <person name="Liu D.-K."/>
            <person name="Li Y."/>
            <person name="Chen G.-Z."/>
            <person name="Liu X.-D."/>
            <person name="Liao X.-Y."/>
            <person name="Jiang Y.-T."/>
            <person name="Yu X."/>
            <person name="Hao Y."/>
            <person name="Huang J."/>
            <person name="Zhao X.-W."/>
            <person name="Ke S."/>
            <person name="Chen Y.-Y."/>
            <person name="Wu W.-L."/>
            <person name="Hsu J.-L."/>
            <person name="Lin Y.-F."/>
            <person name="Huang M.-D."/>
            <person name="Li C.-Y."/>
            <person name="Huang L."/>
            <person name="Wang Z.-W."/>
            <person name="Zhao X."/>
            <person name="Zhong W.-Y."/>
            <person name="Peng D.-H."/>
            <person name="Ahmad S."/>
            <person name="Lan S."/>
            <person name="Zhang J.-S."/>
            <person name="Tsai W.-C."/>
            <person name="Van De Peer Y."/>
            <person name="Liu Z.-J."/>
        </authorList>
    </citation>
    <scope>NUCLEOTIDE SEQUENCE</scope>
    <source>
        <strain evidence="2">CP</strain>
        <tissue evidence="2">Leaves</tissue>
    </source>
</reference>
<dbReference type="EMBL" id="JAUJYO010000013">
    <property type="protein sequence ID" value="KAK1300649.1"/>
    <property type="molecule type" value="Genomic_DNA"/>
</dbReference>
<keyword evidence="1" id="KW-1133">Transmembrane helix</keyword>
<accession>A0AAV9DHU3</accession>
<feature type="transmembrane region" description="Helical" evidence="1">
    <location>
        <begin position="43"/>
        <end position="63"/>
    </location>
</feature>
<keyword evidence="3" id="KW-1185">Reference proteome</keyword>
<keyword evidence="1" id="KW-0472">Membrane</keyword>
<feature type="transmembrane region" description="Helical" evidence="1">
    <location>
        <begin position="12"/>
        <end position="31"/>
    </location>
</feature>